<dbReference type="AlphaFoldDB" id="A0A1F6A932"/>
<dbReference type="Proteomes" id="UP000177092">
    <property type="component" value="Unassembled WGS sequence"/>
</dbReference>
<dbReference type="Pfam" id="PF00534">
    <property type="entry name" value="Glycos_transf_1"/>
    <property type="match status" value="1"/>
</dbReference>
<evidence type="ECO:0000313" key="3">
    <source>
        <dbReference type="EMBL" id="OGG21181.1"/>
    </source>
</evidence>
<reference evidence="3 4" key="1">
    <citation type="journal article" date="2016" name="Nat. Commun.">
        <title>Thousands of microbial genomes shed light on interconnected biogeochemical processes in an aquifer system.</title>
        <authorList>
            <person name="Anantharaman K."/>
            <person name="Brown C.T."/>
            <person name="Hug L.A."/>
            <person name="Sharon I."/>
            <person name="Castelle C.J."/>
            <person name="Probst A.J."/>
            <person name="Thomas B.C."/>
            <person name="Singh A."/>
            <person name="Wilkins M.J."/>
            <person name="Karaoz U."/>
            <person name="Brodie E.L."/>
            <person name="Williams K.H."/>
            <person name="Hubbard S.S."/>
            <person name="Banfield J.F."/>
        </authorList>
    </citation>
    <scope>NUCLEOTIDE SEQUENCE [LARGE SCALE GENOMIC DNA]</scope>
</reference>
<dbReference type="PANTHER" id="PTHR12526:SF595">
    <property type="entry name" value="BLL5217 PROTEIN"/>
    <property type="match status" value="1"/>
</dbReference>
<feature type="domain" description="Glycosyltransferase subfamily 4-like N-terminal" evidence="2">
    <location>
        <begin position="18"/>
        <end position="124"/>
    </location>
</feature>
<dbReference type="STRING" id="1798384.A3D03_06595"/>
<dbReference type="SUPFAM" id="SSF53756">
    <property type="entry name" value="UDP-Glycosyltransferase/glycogen phosphorylase"/>
    <property type="match status" value="1"/>
</dbReference>
<dbReference type="Pfam" id="PF13439">
    <property type="entry name" value="Glyco_transf_4"/>
    <property type="match status" value="1"/>
</dbReference>
<organism evidence="3 4">
    <name type="scientific">Candidatus Gottesmanbacteria bacterium RIFCSPHIGHO2_02_FULL_40_13</name>
    <dbReference type="NCBI Taxonomy" id="1798384"/>
    <lineage>
        <taxon>Bacteria</taxon>
        <taxon>Candidatus Gottesmaniibacteriota</taxon>
    </lineage>
</organism>
<evidence type="ECO:0000259" key="1">
    <source>
        <dbReference type="Pfam" id="PF00534"/>
    </source>
</evidence>
<dbReference type="Gene3D" id="3.40.50.2000">
    <property type="entry name" value="Glycogen Phosphorylase B"/>
    <property type="match status" value="2"/>
</dbReference>
<dbReference type="InterPro" id="IPR001296">
    <property type="entry name" value="Glyco_trans_1"/>
</dbReference>
<accession>A0A1F6A932</accession>
<evidence type="ECO:0008006" key="5">
    <source>
        <dbReference type="Google" id="ProtNLM"/>
    </source>
</evidence>
<feature type="domain" description="Glycosyl transferase family 1" evidence="1">
    <location>
        <begin position="173"/>
        <end position="312"/>
    </location>
</feature>
<dbReference type="PANTHER" id="PTHR12526">
    <property type="entry name" value="GLYCOSYLTRANSFERASE"/>
    <property type="match status" value="1"/>
</dbReference>
<comment type="caution">
    <text evidence="3">The sequence shown here is derived from an EMBL/GenBank/DDBJ whole genome shotgun (WGS) entry which is preliminary data.</text>
</comment>
<name>A0A1F6A932_9BACT</name>
<gene>
    <name evidence="3" type="ORF">A3D03_06595</name>
</gene>
<evidence type="ECO:0000259" key="2">
    <source>
        <dbReference type="Pfam" id="PF13439"/>
    </source>
</evidence>
<dbReference type="EMBL" id="MFJN01000027">
    <property type="protein sequence ID" value="OGG21181.1"/>
    <property type="molecule type" value="Genomic_DNA"/>
</dbReference>
<dbReference type="GO" id="GO:0016757">
    <property type="term" value="F:glycosyltransferase activity"/>
    <property type="evidence" value="ECO:0007669"/>
    <property type="project" value="InterPro"/>
</dbReference>
<dbReference type="InterPro" id="IPR028098">
    <property type="entry name" value="Glyco_trans_4-like_N"/>
</dbReference>
<proteinExistence type="predicted"/>
<sequence>MKIALLAPPYLSVPPKAYGGTEKIVSLLAEGLVDLGHDVTLFASGDSQTRAKLISIFPEELGNSGLSKSNPLMPMLHFRECFLRAGEFDLIHNHAQYMPMFFSEYVKTPVVHTMHGSFYPGEVPEEKRQVLMAFKKQPFISISNNQRKGLPDLKFVGTVYNGLDLGEYTYNEKPRGEYLLWVGRITEKKGPGQAIEVANKLGKPLIIAAAIDPLDQPYFNREIKPQIDGKKITFIGELSQKTLDDLYGNAYCTLFPISWHEPFGLVMIESMACGTPVVAYNIGSVAEVIENNKTGFVVERGSGIEGMIHAVREIDRIQRGDCRTLVSDKFSKEAMVEGYEKVYKMLIPEVSS</sequence>
<protein>
    <recommendedName>
        <fullName evidence="5">Glycosyl transferase</fullName>
    </recommendedName>
</protein>
<dbReference type="CDD" id="cd03802">
    <property type="entry name" value="GT4_AviGT4-like"/>
    <property type="match status" value="1"/>
</dbReference>
<evidence type="ECO:0000313" key="4">
    <source>
        <dbReference type="Proteomes" id="UP000177092"/>
    </source>
</evidence>